<feature type="domain" description="RNA 2-O ribose methyltransferase substrate binding" evidence="4">
    <location>
        <begin position="4"/>
        <end position="79"/>
    </location>
</feature>
<dbReference type="AlphaFoldDB" id="A0A5B9Y2R8"/>
<dbReference type="Gene3D" id="3.40.1280.10">
    <property type="match status" value="1"/>
</dbReference>
<evidence type="ECO:0000256" key="1">
    <source>
        <dbReference type="ARBA" id="ARBA00007228"/>
    </source>
</evidence>
<dbReference type="GO" id="GO:0003723">
    <property type="term" value="F:RNA binding"/>
    <property type="evidence" value="ECO:0007669"/>
    <property type="project" value="InterPro"/>
</dbReference>
<evidence type="ECO:0000256" key="2">
    <source>
        <dbReference type="ARBA" id="ARBA00022603"/>
    </source>
</evidence>
<protein>
    <submittedName>
        <fullName evidence="5">23S rRNA (Guanosine2251-2'-O)-methyltransferase</fullName>
    </submittedName>
</protein>
<dbReference type="InterPro" id="IPR013123">
    <property type="entry name" value="SpoU_subst-bd"/>
</dbReference>
<name>A0A5B9Y2R8_9MOLU</name>
<evidence type="ECO:0000313" key="6">
    <source>
        <dbReference type="Proteomes" id="UP000323144"/>
    </source>
</evidence>
<dbReference type="Proteomes" id="UP000323144">
    <property type="component" value="Chromosome"/>
</dbReference>
<comment type="similarity">
    <text evidence="1">Belongs to the class IV-like SAM-binding methyltransferase superfamily. RNA methyltransferase TrmH family.</text>
</comment>
<dbReference type="PANTHER" id="PTHR46429">
    <property type="entry name" value="23S RRNA (GUANOSINE-2'-O-)-METHYLTRANSFERASE RLMB"/>
    <property type="match status" value="1"/>
</dbReference>
<keyword evidence="6" id="KW-1185">Reference proteome</keyword>
<dbReference type="CDD" id="cd18103">
    <property type="entry name" value="SpoU-like_RlmB"/>
    <property type="match status" value="1"/>
</dbReference>
<dbReference type="GO" id="GO:0005829">
    <property type="term" value="C:cytosol"/>
    <property type="evidence" value="ECO:0007669"/>
    <property type="project" value="TreeGrafter"/>
</dbReference>
<sequence>MKNFIYGKKPVQNTIVNFTNLIKHIYVLKGFSFDRDVYKVIKEKNISWSSLDKEKFNNLIHEKVNHQGIIADMKEYNYRSMKDIIGNEQEQTILVLDRIQDPNNFGSIIRSAVLFGVKGIVILDHNQVDVTPAVIKSSAGTIYNIPIVKVSNLSNAINMLKEKGYWIYCSYLSDTSTDIRNIKFDKKSVIIMGSEGDGVMKKIANQSDFCFSIPTNKAIDSLNVSVAAGIILFTKNLSA</sequence>
<dbReference type="SMART" id="SM00967">
    <property type="entry name" value="SpoU_sub_bind"/>
    <property type="match status" value="1"/>
</dbReference>
<reference evidence="5 6" key="1">
    <citation type="submission" date="2019-08" db="EMBL/GenBank/DDBJ databases">
        <title>Complete genome sequence of Spiroplasma chinense CCH (DSM 19755).</title>
        <authorList>
            <person name="Shen H.-Y."/>
            <person name="Lin Y.-C."/>
            <person name="Chou L."/>
            <person name="Kuo C.-H."/>
        </authorList>
    </citation>
    <scope>NUCLEOTIDE SEQUENCE [LARGE SCALE GENOMIC DNA]</scope>
    <source>
        <strain evidence="5 6">CCH</strain>
    </source>
</reference>
<proteinExistence type="inferred from homology"/>
<keyword evidence="2 5" id="KW-0489">Methyltransferase</keyword>
<dbReference type="PANTHER" id="PTHR46429:SF1">
    <property type="entry name" value="23S RRNA (GUANOSINE-2'-O-)-METHYLTRANSFERASE RLMB"/>
    <property type="match status" value="1"/>
</dbReference>
<gene>
    <name evidence="5" type="primary">rlmB</name>
    <name evidence="5" type="ORF">SCHIN_v1c00330</name>
</gene>
<dbReference type="InterPro" id="IPR029026">
    <property type="entry name" value="tRNA_m1G_MTases_N"/>
</dbReference>
<evidence type="ECO:0000256" key="3">
    <source>
        <dbReference type="ARBA" id="ARBA00022679"/>
    </source>
</evidence>
<dbReference type="InterPro" id="IPR029028">
    <property type="entry name" value="Alpha/beta_knot_MTases"/>
</dbReference>
<evidence type="ECO:0000259" key="4">
    <source>
        <dbReference type="SMART" id="SM00967"/>
    </source>
</evidence>
<dbReference type="GO" id="GO:0008173">
    <property type="term" value="F:RNA methyltransferase activity"/>
    <property type="evidence" value="ECO:0007669"/>
    <property type="project" value="InterPro"/>
</dbReference>
<dbReference type="SUPFAM" id="SSF75217">
    <property type="entry name" value="alpha/beta knot"/>
    <property type="match status" value="1"/>
</dbReference>
<dbReference type="InterPro" id="IPR004441">
    <property type="entry name" value="rRNA_MeTrfase_TrmH"/>
</dbReference>
<dbReference type="KEGG" id="schi:SCHIN_v1c00330"/>
<dbReference type="Gene3D" id="3.30.1330.30">
    <property type="match status" value="1"/>
</dbReference>
<dbReference type="Pfam" id="PF08032">
    <property type="entry name" value="SpoU_sub_bind"/>
    <property type="match status" value="1"/>
</dbReference>
<dbReference type="InterPro" id="IPR029064">
    <property type="entry name" value="Ribosomal_eL30-like_sf"/>
</dbReference>
<keyword evidence="3 5" id="KW-0808">Transferase</keyword>
<dbReference type="InterPro" id="IPR001537">
    <property type="entry name" value="SpoU_MeTrfase"/>
</dbReference>
<dbReference type="EMBL" id="CP043026">
    <property type="protein sequence ID" value="QEH61231.1"/>
    <property type="molecule type" value="Genomic_DNA"/>
</dbReference>
<accession>A0A5B9Y2R8</accession>
<organism evidence="5 6">
    <name type="scientific">Spiroplasma chinense</name>
    <dbReference type="NCBI Taxonomy" id="216932"/>
    <lineage>
        <taxon>Bacteria</taxon>
        <taxon>Bacillati</taxon>
        <taxon>Mycoplasmatota</taxon>
        <taxon>Mollicutes</taxon>
        <taxon>Entomoplasmatales</taxon>
        <taxon>Spiroplasmataceae</taxon>
        <taxon>Spiroplasma</taxon>
    </lineage>
</organism>
<dbReference type="RefSeq" id="WP_166507627.1">
    <property type="nucleotide sequence ID" value="NZ_CP043026.1"/>
</dbReference>
<evidence type="ECO:0000313" key="5">
    <source>
        <dbReference type="EMBL" id="QEH61231.1"/>
    </source>
</evidence>
<dbReference type="SUPFAM" id="SSF55315">
    <property type="entry name" value="L30e-like"/>
    <property type="match status" value="1"/>
</dbReference>
<dbReference type="Pfam" id="PF00588">
    <property type="entry name" value="SpoU_methylase"/>
    <property type="match status" value="1"/>
</dbReference>
<dbReference type="GO" id="GO:0032259">
    <property type="term" value="P:methylation"/>
    <property type="evidence" value="ECO:0007669"/>
    <property type="project" value="UniProtKB-KW"/>
</dbReference>
<dbReference type="GO" id="GO:0006396">
    <property type="term" value="P:RNA processing"/>
    <property type="evidence" value="ECO:0007669"/>
    <property type="project" value="InterPro"/>
</dbReference>
<dbReference type="NCBIfam" id="TIGR00186">
    <property type="entry name" value="rRNA_methyl_3"/>
    <property type="match status" value="1"/>
</dbReference>